<dbReference type="AlphaFoldDB" id="A0A5B2VVX5"/>
<protein>
    <submittedName>
        <fullName evidence="1">Uncharacterized protein</fullName>
    </submittedName>
</protein>
<name>A0A5B2VVX5_9BACT</name>
<reference evidence="1 2" key="1">
    <citation type="submission" date="2019-09" db="EMBL/GenBank/DDBJ databases">
        <title>Chitinophaga ginsengihumi sp. nov., isolated from soil of ginseng rhizosphere.</title>
        <authorList>
            <person name="Lee J."/>
        </authorList>
    </citation>
    <scope>NUCLEOTIDE SEQUENCE [LARGE SCALE GENOMIC DNA]</scope>
    <source>
        <strain evidence="1 2">BN140078</strain>
    </source>
</reference>
<proteinExistence type="predicted"/>
<accession>A0A5B2VVX5</accession>
<evidence type="ECO:0000313" key="2">
    <source>
        <dbReference type="Proteomes" id="UP000324611"/>
    </source>
</evidence>
<comment type="caution">
    <text evidence="1">The sequence shown here is derived from an EMBL/GenBank/DDBJ whole genome shotgun (WGS) entry which is preliminary data.</text>
</comment>
<sequence>MLQIHVHDFNWEHVEIENKDDEKDFFYTLEIYYNFSSDDPGDGWDNLTYFTVAVATPMGLPLFIERLPPNPYLRTLNHSPVC</sequence>
<dbReference type="Proteomes" id="UP000324611">
    <property type="component" value="Unassembled WGS sequence"/>
</dbReference>
<dbReference type="EMBL" id="VUOC01000002">
    <property type="protein sequence ID" value="KAA2243451.1"/>
    <property type="molecule type" value="Genomic_DNA"/>
</dbReference>
<keyword evidence="2" id="KW-1185">Reference proteome</keyword>
<reference evidence="1 2" key="2">
    <citation type="submission" date="2019-09" db="EMBL/GenBank/DDBJ databases">
        <authorList>
            <person name="Jin C."/>
        </authorList>
    </citation>
    <scope>NUCLEOTIDE SEQUENCE [LARGE SCALE GENOMIC DNA]</scope>
    <source>
        <strain evidence="1 2">BN140078</strain>
    </source>
</reference>
<evidence type="ECO:0000313" key="1">
    <source>
        <dbReference type="EMBL" id="KAA2243451.1"/>
    </source>
</evidence>
<dbReference type="RefSeq" id="WP_149838326.1">
    <property type="nucleotide sequence ID" value="NZ_VUOC01000002.1"/>
</dbReference>
<gene>
    <name evidence="1" type="ORF">F0L74_13225</name>
</gene>
<organism evidence="1 2">
    <name type="scientific">Chitinophaga agrisoli</name>
    <dbReference type="NCBI Taxonomy" id="2607653"/>
    <lineage>
        <taxon>Bacteria</taxon>
        <taxon>Pseudomonadati</taxon>
        <taxon>Bacteroidota</taxon>
        <taxon>Chitinophagia</taxon>
        <taxon>Chitinophagales</taxon>
        <taxon>Chitinophagaceae</taxon>
        <taxon>Chitinophaga</taxon>
    </lineage>
</organism>